<dbReference type="PANTHER" id="PTHR42852">
    <property type="entry name" value="THIOL:DISULFIDE INTERCHANGE PROTEIN DSBE"/>
    <property type="match status" value="1"/>
</dbReference>
<feature type="domain" description="Thioredoxin" evidence="3">
    <location>
        <begin position="31"/>
        <end position="153"/>
    </location>
</feature>
<dbReference type="InterPro" id="IPR013766">
    <property type="entry name" value="Thioredoxin_domain"/>
</dbReference>
<dbReference type="PROSITE" id="PS00194">
    <property type="entry name" value="THIOREDOXIN_1"/>
    <property type="match status" value="1"/>
</dbReference>
<dbReference type="PANTHER" id="PTHR42852:SF17">
    <property type="entry name" value="THIOREDOXIN-LIKE PROTEIN HI_1115"/>
    <property type="match status" value="1"/>
</dbReference>
<organism evidence="4 5">
    <name type="scientific">Pasteurella oralis</name>
    <dbReference type="NCBI Taxonomy" id="1071947"/>
    <lineage>
        <taxon>Bacteria</taxon>
        <taxon>Pseudomonadati</taxon>
        <taxon>Pseudomonadota</taxon>
        <taxon>Gammaproteobacteria</taxon>
        <taxon>Pasteurellales</taxon>
        <taxon>Pasteurellaceae</taxon>
        <taxon>Pasteurella</taxon>
    </lineage>
</organism>
<dbReference type="Gene3D" id="3.40.30.10">
    <property type="entry name" value="Glutaredoxin"/>
    <property type="match status" value="1"/>
</dbReference>
<dbReference type="RefSeq" id="WP_379098896.1">
    <property type="nucleotide sequence ID" value="NZ_JBHUFP010000025.1"/>
</dbReference>
<dbReference type="Pfam" id="PF13905">
    <property type="entry name" value="Thioredoxin_8"/>
    <property type="match status" value="1"/>
</dbReference>
<evidence type="ECO:0000256" key="2">
    <source>
        <dbReference type="ARBA" id="ARBA00023284"/>
    </source>
</evidence>
<comment type="subcellular location">
    <subcellularLocation>
        <location evidence="1">Cell membrane</location>
        <topology evidence="1">Single-pass membrane protein</topology>
    </subcellularLocation>
</comment>
<evidence type="ECO:0000256" key="1">
    <source>
        <dbReference type="ARBA" id="ARBA00004162"/>
    </source>
</evidence>
<dbReference type="CDD" id="cd03011">
    <property type="entry name" value="TlpA_like_ScsD_MtbDsbE"/>
    <property type="match status" value="1"/>
</dbReference>
<dbReference type="EMBL" id="JBHUFP010000025">
    <property type="protein sequence ID" value="MFD1806566.1"/>
    <property type="molecule type" value="Genomic_DNA"/>
</dbReference>
<dbReference type="InterPro" id="IPR012336">
    <property type="entry name" value="Thioredoxin-like_fold"/>
</dbReference>
<dbReference type="InterPro" id="IPR050553">
    <property type="entry name" value="Thioredoxin_ResA/DsbE_sf"/>
</dbReference>
<reference evidence="5" key="1">
    <citation type="journal article" date="2019" name="Int. J. Syst. Evol. Microbiol.">
        <title>The Global Catalogue of Microorganisms (GCM) 10K type strain sequencing project: providing services to taxonomists for standard genome sequencing and annotation.</title>
        <authorList>
            <consortium name="The Broad Institute Genomics Platform"/>
            <consortium name="The Broad Institute Genome Sequencing Center for Infectious Disease"/>
            <person name="Wu L."/>
            <person name="Ma J."/>
        </authorList>
    </citation>
    <scope>NUCLEOTIDE SEQUENCE [LARGE SCALE GENOMIC DNA]</scope>
    <source>
        <strain evidence="5">CCM 7950</strain>
    </source>
</reference>
<gene>
    <name evidence="4" type="ORF">ACFSAV_09380</name>
</gene>
<dbReference type="SUPFAM" id="SSF52833">
    <property type="entry name" value="Thioredoxin-like"/>
    <property type="match status" value="1"/>
</dbReference>
<proteinExistence type="predicted"/>
<evidence type="ECO:0000313" key="4">
    <source>
        <dbReference type="EMBL" id="MFD1806566.1"/>
    </source>
</evidence>
<comment type="caution">
    <text evidence="4">The sequence shown here is derived from an EMBL/GenBank/DDBJ whole genome shotgun (WGS) entry which is preliminary data.</text>
</comment>
<evidence type="ECO:0000259" key="3">
    <source>
        <dbReference type="PROSITE" id="PS51352"/>
    </source>
</evidence>
<evidence type="ECO:0000313" key="5">
    <source>
        <dbReference type="Proteomes" id="UP001597420"/>
    </source>
</evidence>
<protein>
    <submittedName>
        <fullName evidence="4">Protein disulfide oxidoreductase</fullName>
    </submittedName>
</protein>
<keyword evidence="5" id="KW-1185">Reference proteome</keyword>
<sequence length="167" mass="18910">MSKIRKLLTSLFSLALTLIIMSALLDFIRRPNIPVNATTTVLMDLKNQPFLLAQLNQTQPTILYFWGSWCGYCQYTSPIIHALAEEGYPVVSVALSSGDNETVQTYLAKYHYSFTTVNDPQGELSRQWQIAVTPTIIILDKGEMSFVTTGLTTYWGMKVRLLLTKFF</sequence>
<dbReference type="InterPro" id="IPR017937">
    <property type="entry name" value="Thioredoxin_CS"/>
</dbReference>
<dbReference type="Proteomes" id="UP001597420">
    <property type="component" value="Unassembled WGS sequence"/>
</dbReference>
<accession>A0ABW4NX00</accession>
<dbReference type="InterPro" id="IPR036249">
    <property type="entry name" value="Thioredoxin-like_sf"/>
</dbReference>
<name>A0ABW4NX00_9PAST</name>
<keyword evidence="2" id="KW-0676">Redox-active center</keyword>
<dbReference type="PROSITE" id="PS51352">
    <property type="entry name" value="THIOREDOXIN_2"/>
    <property type="match status" value="1"/>
</dbReference>